<dbReference type="InterPro" id="IPR001841">
    <property type="entry name" value="Znf_RING"/>
</dbReference>
<gene>
    <name evidence="6" type="ORF">Fot_45323</name>
</gene>
<evidence type="ECO:0000313" key="6">
    <source>
        <dbReference type="EMBL" id="KAL2483879.1"/>
    </source>
</evidence>
<accession>A0ABD1R9K3</accession>
<protein>
    <submittedName>
        <fullName evidence="6">BOI-related E3 ubiquitin-protein ligase</fullName>
    </submittedName>
</protein>
<dbReference type="Proteomes" id="UP001604277">
    <property type="component" value="Unassembled WGS sequence"/>
</dbReference>
<keyword evidence="3" id="KW-0862">Zinc</keyword>
<dbReference type="Pfam" id="PF13920">
    <property type="entry name" value="zf-C3HC4_3"/>
    <property type="match status" value="1"/>
</dbReference>
<feature type="domain" description="RING-type" evidence="5">
    <location>
        <begin position="258"/>
        <end position="293"/>
    </location>
</feature>
<keyword evidence="7" id="KW-1185">Reference proteome</keyword>
<evidence type="ECO:0000256" key="4">
    <source>
        <dbReference type="PROSITE-ProRule" id="PRU00175"/>
    </source>
</evidence>
<dbReference type="Gene3D" id="3.30.40.10">
    <property type="entry name" value="Zinc/RING finger domain, C3HC4 (zinc finger)"/>
    <property type="match status" value="1"/>
</dbReference>
<sequence length="309" mass="34341">MAVEARNLNLFPPQIRRNREITMDGFGSNGNTYSTPIGYGLVAPLSGTTTATETVIPVYGSLIFESVPPNSATMKSIPVSRKRSRDVLHSSFPSVAQNQNQNSSCASSTFLGEDISFQIQQQSLEIDRLISQHTEKVRVGVEERRKRHSLRIVKAVEEEIMKNLKSKEEEIEKIGKLNLALEEKVKSLCVENQIWRDLAQTNEATANALRCNLEQVLNQVQDDHHRHEEAAAEASDLIGDAQSCCGSNLEAIDGERMCRNCRKGESSVLILPCRHLCLCTNCGSSLHTCPICNSFKTASVHVNMYDDHL</sequence>
<organism evidence="6 7">
    <name type="scientific">Forsythia ovata</name>
    <dbReference type="NCBI Taxonomy" id="205694"/>
    <lineage>
        <taxon>Eukaryota</taxon>
        <taxon>Viridiplantae</taxon>
        <taxon>Streptophyta</taxon>
        <taxon>Embryophyta</taxon>
        <taxon>Tracheophyta</taxon>
        <taxon>Spermatophyta</taxon>
        <taxon>Magnoliopsida</taxon>
        <taxon>eudicotyledons</taxon>
        <taxon>Gunneridae</taxon>
        <taxon>Pentapetalae</taxon>
        <taxon>asterids</taxon>
        <taxon>lamiids</taxon>
        <taxon>Lamiales</taxon>
        <taxon>Oleaceae</taxon>
        <taxon>Forsythieae</taxon>
        <taxon>Forsythia</taxon>
    </lineage>
</organism>
<comment type="caution">
    <text evidence="6">The sequence shown here is derived from an EMBL/GenBank/DDBJ whole genome shotgun (WGS) entry which is preliminary data.</text>
</comment>
<proteinExistence type="predicted"/>
<dbReference type="PANTHER" id="PTHR42647:SF12">
    <property type="entry name" value="BOI-RELATED E3 UBIQUITIN-PROTEIN LIGASE 2-RELATED"/>
    <property type="match status" value="1"/>
</dbReference>
<keyword evidence="2 4" id="KW-0863">Zinc-finger</keyword>
<evidence type="ECO:0000256" key="2">
    <source>
        <dbReference type="ARBA" id="ARBA00022771"/>
    </source>
</evidence>
<dbReference type="EMBL" id="JBFOLJ010000013">
    <property type="protein sequence ID" value="KAL2483879.1"/>
    <property type="molecule type" value="Genomic_DNA"/>
</dbReference>
<evidence type="ECO:0000313" key="7">
    <source>
        <dbReference type="Proteomes" id="UP001604277"/>
    </source>
</evidence>
<evidence type="ECO:0000259" key="5">
    <source>
        <dbReference type="PROSITE" id="PS50089"/>
    </source>
</evidence>
<dbReference type="PROSITE" id="PS50089">
    <property type="entry name" value="ZF_RING_2"/>
    <property type="match status" value="1"/>
</dbReference>
<evidence type="ECO:0000256" key="1">
    <source>
        <dbReference type="ARBA" id="ARBA00022723"/>
    </source>
</evidence>
<dbReference type="CDD" id="cd16649">
    <property type="entry name" value="mRING-HC-C3HC5_CGRF1-like"/>
    <property type="match status" value="1"/>
</dbReference>
<reference evidence="7" key="1">
    <citation type="submission" date="2024-07" db="EMBL/GenBank/DDBJ databases">
        <title>Two chromosome-level genome assemblies of Korean endemic species Abeliophyllum distichum and Forsythia ovata (Oleaceae).</title>
        <authorList>
            <person name="Jang H."/>
        </authorList>
    </citation>
    <scope>NUCLEOTIDE SEQUENCE [LARGE SCALE GENOMIC DNA]</scope>
</reference>
<dbReference type="AlphaFoldDB" id="A0ABD1R9K3"/>
<name>A0ABD1R9K3_9LAMI</name>
<keyword evidence="1" id="KW-0479">Metal-binding</keyword>
<dbReference type="InterPro" id="IPR013083">
    <property type="entry name" value="Znf_RING/FYVE/PHD"/>
</dbReference>
<evidence type="ECO:0000256" key="3">
    <source>
        <dbReference type="ARBA" id="ARBA00022833"/>
    </source>
</evidence>
<dbReference type="PANTHER" id="PTHR42647">
    <property type="entry name" value="SBP (S-RIBONUCLEASE BINDING PROTEIN) FAMILY PROTEIN"/>
    <property type="match status" value="1"/>
</dbReference>
<dbReference type="GO" id="GO:0008270">
    <property type="term" value="F:zinc ion binding"/>
    <property type="evidence" value="ECO:0007669"/>
    <property type="project" value="UniProtKB-KW"/>
</dbReference>